<dbReference type="EMBL" id="UINC01178526">
    <property type="protein sequence ID" value="SVD86731.1"/>
    <property type="molecule type" value="Genomic_DNA"/>
</dbReference>
<dbReference type="AlphaFoldDB" id="A0A382YUE6"/>
<accession>A0A382YUE6</accession>
<sequence>MPISAAPLSVPYPPFRGLIVEISNEAYRKIEKMISSDKSPVGIDAKKTHVLILHQLRVIEERLGLIEASLKSG</sequence>
<protein>
    <submittedName>
        <fullName evidence="1">Uncharacterized protein</fullName>
    </submittedName>
</protein>
<organism evidence="1">
    <name type="scientific">marine metagenome</name>
    <dbReference type="NCBI Taxonomy" id="408172"/>
    <lineage>
        <taxon>unclassified sequences</taxon>
        <taxon>metagenomes</taxon>
        <taxon>ecological metagenomes</taxon>
    </lineage>
</organism>
<gene>
    <name evidence="1" type="ORF">METZ01_LOCUS439585</name>
</gene>
<name>A0A382YUE6_9ZZZZ</name>
<evidence type="ECO:0000313" key="1">
    <source>
        <dbReference type="EMBL" id="SVD86731.1"/>
    </source>
</evidence>
<proteinExistence type="predicted"/>
<reference evidence="1" key="1">
    <citation type="submission" date="2018-05" db="EMBL/GenBank/DDBJ databases">
        <authorList>
            <person name="Lanie J.A."/>
            <person name="Ng W.-L."/>
            <person name="Kazmierczak K.M."/>
            <person name="Andrzejewski T.M."/>
            <person name="Davidsen T.M."/>
            <person name="Wayne K.J."/>
            <person name="Tettelin H."/>
            <person name="Glass J.I."/>
            <person name="Rusch D."/>
            <person name="Podicherti R."/>
            <person name="Tsui H.-C.T."/>
            <person name="Winkler M.E."/>
        </authorList>
    </citation>
    <scope>NUCLEOTIDE SEQUENCE</scope>
</reference>